<dbReference type="RefSeq" id="WP_138572036.1">
    <property type="nucleotide sequence ID" value="NZ_CP040818.1"/>
</dbReference>
<evidence type="ECO:0000256" key="2">
    <source>
        <dbReference type="SAM" id="MobiDB-lite"/>
    </source>
</evidence>
<evidence type="ECO:0000256" key="1">
    <source>
        <dbReference type="ARBA" id="ARBA00023002"/>
    </source>
</evidence>
<dbReference type="KEGG" id="ppru:FDP22_09060"/>
<evidence type="ECO:0000313" key="5">
    <source>
        <dbReference type="Proteomes" id="UP000305888"/>
    </source>
</evidence>
<dbReference type="SUPFAM" id="SSF51905">
    <property type="entry name" value="FAD/NAD(P)-binding domain"/>
    <property type="match status" value="1"/>
</dbReference>
<dbReference type="EMBL" id="CP040818">
    <property type="protein sequence ID" value="QDL91912.1"/>
    <property type="molecule type" value="Genomic_DNA"/>
</dbReference>
<dbReference type="InterPro" id="IPR006076">
    <property type="entry name" value="FAD-dep_OxRdtase"/>
</dbReference>
<dbReference type="InterPro" id="IPR036188">
    <property type="entry name" value="FAD/NAD-bd_sf"/>
</dbReference>
<dbReference type="OrthoDB" id="9806601at2"/>
<dbReference type="Gene3D" id="3.30.9.10">
    <property type="entry name" value="D-Amino Acid Oxidase, subunit A, domain 2"/>
    <property type="match status" value="1"/>
</dbReference>
<dbReference type="PANTHER" id="PTHR13847:SF281">
    <property type="entry name" value="FAD DEPENDENT OXIDOREDUCTASE DOMAIN-CONTAINING PROTEIN"/>
    <property type="match status" value="1"/>
</dbReference>
<dbReference type="PANTHER" id="PTHR13847">
    <property type="entry name" value="SARCOSINE DEHYDROGENASE-RELATED"/>
    <property type="match status" value="1"/>
</dbReference>
<proteinExistence type="predicted"/>
<organism evidence="4 5">
    <name type="scientific">Paroceanicella profunda</name>
    <dbReference type="NCBI Taxonomy" id="2579971"/>
    <lineage>
        <taxon>Bacteria</taxon>
        <taxon>Pseudomonadati</taxon>
        <taxon>Pseudomonadota</taxon>
        <taxon>Alphaproteobacteria</taxon>
        <taxon>Rhodobacterales</taxon>
        <taxon>Paracoccaceae</taxon>
        <taxon>Paroceanicella</taxon>
    </lineage>
</organism>
<accession>A0A5B8FZ73</accession>
<protein>
    <submittedName>
        <fullName evidence="4">FAD-binding oxidoreductase</fullName>
    </submittedName>
</protein>
<dbReference type="Gene3D" id="3.50.50.60">
    <property type="entry name" value="FAD/NAD(P)-binding domain"/>
    <property type="match status" value="1"/>
</dbReference>
<keyword evidence="1" id="KW-0560">Oxidoreductase</keyword>
<dbReference type="AlphaFoldDB" id="A0A5B8FZ73"/>
<feature type="domain" description="FAD dependent oxidoreductase" evidence="3">
    <location>
        <begin position="41"/>
        <end position="392"/>
    </location>
</feature>
<dbReference type="Proteomes" id="UP000305888">
    <property type="component" value="Chromosome"/>
</dbReference>
<evidence type="ECO:0000313" key="4">
    <source>
        <dbReference type="EMBL" id="QDL91912.1"/>
    </source>
</evidence>
<dbReference type="GO" id="GO:0005737">
    <property type="term" value="C:cytoplasm"/>
    <property type="evidence" value="ECO:0007669"/>
    <property type="project" value="TreeGrafter"/>
</dbReference>
<sequence>MSSADLLHWNDRPGEHAPSWYAESARPFPDQPPLEGDLRADVCVVGGGFTGLSAALHLAERGYSVRLLEAHRAGWGASGRNGGQVGSGQRIEQDEIEQMVGREHARRAFDIGTGAAQLVRDLIARHDIGCAYKPGVMEANHRRRFDAHSRAYVEKLRTEYDYHSMRYLEPADVADMLGTDVFSAGMIDMAAGHIHPLNFARGLATAALNAGAVIHERSQVTAIEQGPKVTVRTAGGSVTADHLILGCNGYIGDLEPETAARVQPINSYVIATEPLSEDLAAEVNRDDVAIFDTRFVVNYWRLSEDRRMIFGGRESYGYRFPDDIKESVFRRMLTLYPQLSHVKVTHGWGGTLGITWSRLPCFRRIGGNILSLSGYSGSGVALATMAGQIGAETVAGQAERFDVMAGLPTKPFPGGPGFRHALMSLGMLWFSLRDRL</sequence>
<dbReference type="Pfam" id="PF01266">
    <property type="entry name" value="DAO"/>
    <property type="match status" value="1"/>
</dbReference>
<reference evidence="4 5" key="1">
    <citation type="submission" date="2019-06" db="EMBL/GenBank/DDBJ databases">
        <title>Genome sequence of Rhodobacteraceae bacterium D4M1.</title>
        <authorList>
            <person name="Cao J."/>
        </authorList>
    </citation>
    <scope>NUCLEOTIDE SEQUENCE [LARGE SCALE GENOMIC DNA]</scope>
    <source>
        <strain evidence="4 5">D4M1</strain>
    </source>
</reference>
<gene>
    <name evidence="4" type="ORF">FDP22_09060</name>
</gene>
<name>A0A5B8FZ73_9RHOB</name>
<feature type="region of interest" description="Disordered" evidence="2">
    <location>
        <begin position="1"/>
        <end position="33"/>
    </location>
</feature>
<dbReference type="GO" id="GO:0016491">
    <property type="term" value="F:oxidoreductase activity"/>
    <property type="evidence" value="ECO:0007669"/>
    <property type="project" value="UniProtKB-KW"/>
</dbReference>
<keyword evidence="5" id="KW-1185">Reference proteome</keyword>
<evidence type="ECO:0000259" key="3">
    <source>
        <dbReference type="Pfam" id="PF01266"/>
    </source>
</evidence>